<feature type="compositionally biased region" description="Basic residues" evidence="1">
    <location>
        <begin position="69"/>
        <end position="79"/>
    </location>
</feature>
<evidence type="ECO:0000313" key="2">
    <source>
        <dbReference type="EMBL" id="KAF5901361.1"/>
    </source>
</evidence>
<accession>A0A8J4TNF0</accession>
<organism evidence="2 3">
    <name type="scientific">Clarias magur</name>
    <name type="common">Asian catfish</name>
    <name type="synonym">Macropteronotus magur</name>
    <dbReference type="NCBI Taxonomy" id="1594786"/>
    <lineage>
        <taxon>Eukaryota</taxon>
        <taxon>Metazoa</taxon>
        <taxon>Chordata</taxon>
        <taxon>Craniata</taxon>
        <taxon>Vertebrata</taxon>
        <taxon>Euteleostomi</taxon>
        <taxon>Actinopterygii</taxon>
        <taxon>Neopterygii</taxon>
        <taxon>Teleostei</taxon>
        <taxon>Ostariophysi</taxon>
        <taxon>Siluriformes</taxon>
        <taxon>Clariidae</taxon>
        <taxon>Clarias</taxon>
    </lineage>
</organism>
<evidence type="ECO:0000256" key="1">
    <source>
        <dbReference type="SAM" id="MobiDB-lite"/>
    </source>
</evidence>
<gene>
    <name evidence="2" type="primary">u14</name>
    <name evidence="2" type="ORF">DAT39_008972</name>
</gene>
<protein>
    <submittedName>
        <fullName evidence="2">Phosphoprotein 85</fullName>
    </submittedName>
</protein>
<dbReference type="AlphaFoldDB" id="A0A8J4TNF0"/>
<feature type="region of interest" description="Disordered" evidence="1">
    <location>
        <begin position="62"/>
        <end position="92"/>
    </location>
</feature>
<reference evidence="2" key="1">
    <citation type="submission" date="2020-07" db="EMBL/GenBank/DDBJ databases">
        <title>Clarias magur genome sequencing, assembly and annotation.</title>
        <authorList>
            <person name="Kushwaha B."/>
            <person name="Kumar R."/>
            <person name="Das P."/>
            <person name="Joshi C.G."/>
            <person name="Kumar D."/>
            <person name="Nagpure N.S."/>
            <person name="Pandey M."/>
            <person name="Agarwal S."/>
            <person name="Srivastava S."/>
            <person name="Singh M."/>
            <person name="Sahoo L."/>
            <person name="Jayasankar P."/>
            <person name="Meher P.K."/>
            <person name="Koringa P.G."/>
            <person name="Iquebal M.A."/>
            <person name="Das S.P."/>
            <person name="Bit A."/>
            <person name="Patnaik S."/>
            <person name="Patel N."/>
            <person name="Shah T.M."/>
            <person name="Hinsu A."/>
            <person name="Jena J.K."/>
        </authorList>
    </citation>
    <scope>NUCLEOTIDE SEQUENCE</scope>
    <source>
        <strain evidence="2">CIFAMagur01</strain>
        <tissue evidence="2">Testis</tissue>
    </source>
</reference>
<keyword evidence="3" id="KW-1185">Reference proteome</keyword>
<name>A0A8J4TNF0_CLAMG</name>
<dbReference type="EMBL" id="QNUK01000115">
    <property type="protein sequence ID" value="KAF5901361.1"/>
    <property type="molecule type" value="Genomic_DNA"/>
</dbReference>
<comment type="caution">
    <text evidence="2">The sequence shown here is derived from an EMBL/GenBank/DDBJ whole genome shotgun (WGS) entry which is preliminary data.</text>
</comment>
<dbReference type="Proteomes" id="UP000727407">
    <property type="component" value="Unassembled WGS sequence"/>
</dbReference>
<sequence length="92" mass="10204">MGIFLTQASDIRTDTICIIRTETQRDMNVSWEISSHSGTGTCVERQSKALCCDSTRRTARSVHGGRCSLPRKPRPRRSASRFSDVLAHSGAH</sequence>
<proteinExistence type="predicted"/>
<evidence type="ECO:0000313" key="3">
    <source>
        <dbReference type="Proteomes" id="UP000727407"/>
    </source>
</evidence>